<protein>
    <submittedName>
        <fullName evidence="3">Uncharacterized protein</fullName>
    </submittedName>
</protein>
<feature type="chain" id="PRO_5043899119" evidence="2">
    <location>
        <begin position="18"/>
        <end position="178"/>
    </location>
</feature>
<sequence length="178" mass="19398">MFLVLSAAFFDAGGGHGNGTGNQPAVRPLSGRYKAGQRGKGTGGTSYRGSVYEEEKLQRKCAVALHPLRRQKSVTMVKLAWVARGCLGASLSRATSSILHHRTLLCYYTPPHKHTIMSDADIKLAEKKLHDMSIEEQKDMYGNQNTMNTYFVNLAGRIRNSVSGGYLLPKEAAAANKA</sequence>
<evidence type="ECO:0000256" key="2">
    <source>
        <dbReference type="SAM" id="SignalP"/>
    </source>
</evidence>
<comment type="caution">
    <text evidence="3">The sequence shown here is derived from an EMBL/GenBank/DDBJ whole genome shotgun (WGS) entry which is preliminary data.</text>
</comment>
<dbReference type="Proteomes" id="UP001377567">
    <property type="component" value="Unassembled WGS sequence"/>
</dbReference>
<dbReference type="EMBL" id="BTGD01000001">
    <property type="protein sequence ID" value="GMM53757.1"/>
    <property type="molecule type" value="Genomic_DNA"/>
</dbReference>
<reference evidence="3 4" key="1">
    <citation type="journal article" date="2023" name="Elife">
        <title>Identification of key yeast species and microbe-microbe interactions impacting larval growth of Drosophila in the wild.</title>
        <authorList>
            <person name="Mure A."/>
            <person name="Sugiura Y."/>
            <person name="Maeda R."/>
            <person name="Honda K."/>
            <person name="Sakurai N."/>
            <person name="Takahashi Y."/>
            <person name="Watada M."/>
            <person name="Katoh T."/>
            <person name="Gotoh A."/>
            <person name="Gotoh Y."/>
            <person name="Taniguchi I."/>
            <person name="Nakamura K."/>
            <person name="Hayashi T."/>
            <person name="Katayama T."/>
            <person name="Uemura T."/>
            <person name="Hattori Y."/>
        </authorList>
    </citation>
    <scope>NUCLEOTIDE SEQUENCE [LARGE SCALE GENOMIC DNA]</scope>
    <source>
        <strain evidence="3 4">KH-74</strain>
    </source>
</reference>
<accession>A0AAV5RRG6</accession>
<feature type="region of interest" description="Disordered" evidence="1">
    <location>
        <begin position="19"/>
        <end position="48"/>
    </location>
</feature>
<dbReference type="AlphaFoldDB" id="A0AAV5RRG6"/>
<keyword evidence="4" id="KW-1185">Reference proteome</keyword>
<feature type="signal peptide" evidence="2">
    <location>
        <begin position="1"/>
        <end position="17"/>
    </location>
</feature>
<name>A0AAV5RRG6_MAUHU</name>
<organism evidence="3 4">
    <name type="scientific">Maudiozyma humilis</name>
    <name type="common">Sour dough yeast</name>
    <name type="synonym">Kazachstania humilis</name>
    <dbReference type="NCBI Taxonomy" id="51915"/>
    <lineage>
        <taxon>Eukaryota</taxon>
        <taxon>Fungi</taxon>
        <taxon>Dikarya</taxon>
        <taxon>Ascomycota</taxon>
        <taxon>Saccharomycotina</taxon>
        <taxon>Saccharomycetes</taxon>
        <taxon>Saccharomycetales</taxon>
        <taxon>Saccharomycetaceae</taxon>
        <taxon>Maudiozyma</taxon>
    </lineage>
</organism>
<evidence type="ECO:0000313" key="3">
    <source>
        <dbReference type="EMBL" id="GMM53757.1"/>
    </source>
</evidence>
<evidence type="ECO:0000256" key="1">
    <source>
        <dbReference type="SAM" id="MobiDB-lite"/>
    </source>
</evidence>
<gene>
    <name evidence="3" type="ORF">DAKH74_003730</name>
</gene>
<evidence type="ECO:0000313" key="4">
    <source>
        <dbReference type="Proteomes" id="UP001377567"/>
    </source>
</evidence>
<proteinExistence type="predicted"/>
<keyword evidence="2" id="KW-0732">Signal</keyword>